<name>A0A143YZJ1_9LACT</name>
<dbReference type="GO" id="GO:1901135">
    <property type="term" value="P:carbohydrate derivative metabolic process"/>
    <property type="evidence" value="ECO:0007669"/>
    <property type="project" value="InterPro"/>
</dbReference>
<dbReference type="PROSITE" id="PS51071">
    <property type="entry name" value="HTH_RPIR"/>
    <property type="match status" value="1"/>
</dbReference>
<dbReference type="GO" id="GO:0016853">
    <property type="term" value="F:isomerase activity"/>
    <property type="evidence" value="ECO:0007669"/>
    <property type="project" value="UniProtKB-KW"/>
</dbReference>
<dbReference type="InterPro" id="IPR046348">
    <property type="entry name" value="SIS_dom_sf"/>
</dbReference>
<dbReference type="InterPro" id="IPR001347">
    <property type="entry name" value="SIS_dom"/>
</dbReference>
<dbReference type="AlphaFoldDB" id="A0A143YZJ1"/>
<dbReference type="STRING" id="140314.SAMN04488076_11714"/>
<reference evidence="2 3" key="1">
    <citation type="submission" date="2016-02" db="EMBL/GenBank/DDBJ databases">
        <authorList>
            <person name="Wen L."/>
            <person name="He K."/>
            <person name="Yang H."/>
        </authorList>
    </citation>
    <scope>NUCLEOTIDE SEQUENCE [LARGE SCALE GENOMIC DNA]</scope>
    <source>
        <strain evidence="2">Trichococcus palustris</strain>
    </source>
</reference>
<dbReference type="RefSeq" id="WP_087034140.1">
    <property type="nucleotide sequence ID" value="NZ_FJNE01000010.1"/>
</dbReference>
<organism evidence="2 3">
    <name type="scientific">Trichococcus palustris</name>
    <dbReference type="NCBI Taxonomy" id="140314"/>
    <lineage>
        <taxon>Bacteria</taxon>
        <taxon>Bacillati</taxon>
        <taxon>Bacillota</taxon>
        <taxon>Bacilli</taxon>
        <taxon>Lactobacillales</taxon>
        <taxon>Carnobacteriaceae</taxon>
        <taxon>Trichococcus</taxon>
    </lineage>
</organism>
<sequence>MNIFNKMENLVNVTENEKILVSFIKSNPDNFIKMTSSEISEASFVSNATIYRLCKKLELSGLSELKILVSASVSDYLKENTALDFNYPIHQNETQYQITLTMKELYEQTLVSSLNNIDLEQLRKAASLMKKKPSIDLYTSAGNIFFAENFKFQMQEIGRFVNVPVEEYHQRLTAAASDASHLSIIVSFGGRGTIIPDIVEILRKNKSPILLISSTEDIPWAKHATNHLYLSSNESHYNKISSFSTRLSLLYLLDCLYTSYFKLDYDHNVDFKMAAYKKLSRRNGDAP</sequence>
<dbReference type="InterPro" id="IPR047640">
    <property type="entry name" value="RpiR-like"/>
</dbReference>
<dbReference type="EMBL" id="FJNE01000010">
    <property type="protein sequence ID" value="CZR01340.1"/>
    <property type="molecule type" value="Genomic_DNA"/>
</dbReference>
<dbReference type="GO" id="GO:0097367">
    <property type="term" value="F:carbohydrate derivative binding"/>
    <property type="evidence" value="ECO:0007669"/>
    <property type="project" value="InterPro"/>
</dbReference>
<dbReference type="Gene3D" id="3.40.50.10490">
    <property type="entry name" value="Glucose-6-phosphate isomerase like protein, domain 1"/>
    <property type="match status" value="1"/>
</dbReference>
<dbReference type="PANTHER" id="PTHR30514:SF10">
    <property type="entry name" value="MURR_RPIR FAMILY TRANSCRIPTIONAL REGULATOR"/>
    <property type="match status" value="1"/>
</dbReference>
<dbReference type="GO" id="GO:0003677">
    <property type="term" value="F:DNA binding"/>
    <property type="evidence" value="ECO:0007669"/>
    <property type="project" value="InterPro"/>
</dbReference>
<dbReference type="OrthoDB" id="3684496at2"/>
<dbReference type="InterPro" id="IPR000281">
    <property type="entry name" value="HTH_RpiR"/>
</dbReference>
<dbReference type="Pfam" id="PF01380">
    <property type="entry name" value="SIS"/>
    <property type="match status" value="1"/>
</dbReference>
<protein>
    <submittedName>
        <fullName evidence="2">Sugar isomerase (Sis)</fullName>
    </submittedName>
</protein>
<dbReference type="GO" id="GO:0003700">
    <property type="term" value="F:DNA-binding transcription factor activity"/>
    <property type="evidence" value="ECO:0007669"/>
    <property type="project" value="InterPro"/>
</dbReference>
<keyword evidence="2" id="KW-0413">Isomerase</keyword>
<dbReference type="SUPFAM" id="SSF46689">
    <property type="entry name" value="Homeodomain-like"/>
    <property type="match status" value="1"/>
</dbReference>
<dbReference type="Proteomes" id="UP000242754">
    <property type="component" value="Unassembled WGS sequence"/>
</dbReference>
<dbReference type="Pfam" id="PF01418">
    <property type="entry name" value="HTH_6"/>
    <property type="match status" value="1"/>
</dbReference>
<dbReference type="InterPro" id="IPR009057">
    <property type="entry name" value="Homeodomain-like_sf"/>
</dbReference>
<dbReference type="SUPFAM" id="SSF53697">
    <property type="entry name" value="SIS domain"/>
    <property type="match status" value="1"/>
</dbReference>
<keyword evidence="3" id="KW-1185">Reference proteome</keyword>
<dbReference type="PANTHER" id="PTHR30514">
    <property type="entry name" value="GLUCOKINASE"/>
    <property type="match status" value="1"/>
</dbReference>
<dbReference type="Gene3D" id="1.10.10.10">
    <property type="entry name" value="Winged helix-like DNA-binding domain superfamily/Winged helix DNA-binding domain"/>
    <property type="match status" value="1"/>
</dbReference>
<accession>A0A143YZJ1</accession>
<feature type="domain" description="HTH rpiR-type" evidence="1">
    <location>
        <begin position="1"/>
        <end position="76"/>
    </location>
</feature>
<proteinExistence type="predicted"/>
<evidence type="ECO:0000313" key="2">
    <source>
        <dbReference type="EMBL" id="CZR01340.1"/>
    </source>
</evidence>
<gene>
    <name evidence="2" type="ORF">Tpal_2636</name>
</gene>
<dbReference type="InterPro" id="IPR036388">
    <property type="entry name" value="WH-like_DNA-bd_sf"/>
</dbReference>
<evidence type="ECO:0000313" key="3">
    <source>
        <dbReference type="Proteomes" id="UP000242754"/>
    </source>
</evidence>
<evidence type="ECO:0000259" key="1">
    <source>
        <dbReference type="PROSITE" id="PS51071"/>
    </source>
</evidence>